<sequence>MLPLRLLLKGTFMVYGAERSGRGRGGAGRGRQTVLGLVRLVPRPFAGPAARRLARRASGVERRAQGTR</sequence>
<dbReference type="AlphaFoldDB" id="A0A4C1T3W9"/>
<accession>A0A4C1T3W9</accession>
<comment type="caution">
    <text evidence="1">The sequence shown here is derived from an EMBL/GenBank/DDBJ whole genome shotgun (WGS) entry which is preliminary data.</text>
</comment>
<keyword evidence="2" id="KW-1185">Reference proteome</keyword>
<dbReference type="EMBL" id="BGZK01000034">
    <property type="protein sequence ID" value="GBP09213.1"/>
    <property type="molecule type" value="Genomic_DNA"/>
</dbReference>
<protein>
    <submittedName>
        <fullName evidence="1">Uncharacterized protein</fullName>
    </submittedName>
</protein>
<organism evidence="1 2">
    <name type="scientific">Eumeta variegata</name>
    <name type="common">Bagworm moth</name>
    <name type="synonym">Eumeta japonica</name>
    <dbReference type="NCBI Taxonomy" id="151549"/>
    <lineage>
        <taxon>Eukaryota</taxon>
        <taxon>Metazoa</taxon>
        <taxon>Ecdysozoa</taxon>
        <taxon>Arthropoda</taxon>
        <taxon>Hexapoda</taxon>
        <taxon>Insecta</taxon>
        <taxon>Pterygota</taxon>
        <taxon>Neoptera</taxon>
        <taxon>Endopterygota</taxon>
        <taxon>Lepidoptera</taxon>
        <taxon>Glossata</taxon>
        <taxon>Ditrysia</taxon>
        <taxon>Tineoidea</taxon>
        <taxon>Psychidae</taxon>
        <taxon>Oiketicinae</taxon>
        <taxon>Eumeta</taxon>
    </lineage>
</organism>
<gene>
    <name evidence="1" type="ORF">EVAR_4073_1</name>
</gene>
<reference evidence="1 2" key="1">
    <citation type="journal article" date="2019" name="Commun. Biol.">
        <title>The bagworm genome reveals a unique fibroin gene that provides high tensile strength.</title>
        <authorList>
            <person name="Kono N."/>
            <person name="Nakamura H."/>
            <person name="Ohtoshi R."/>
            <person name="Tomita M."/>
            <person name="Numata K."/>
            <person name="Arakawa K."/>
        </authorList>
    </citation>
    <scope>NUCLEOTIDE SEQUENCE [LARGE SCALE GENOMIC DNA]</scope>
</reference>
<evidence type="ECO:0000313" key="2">
    <source>
        <dbReference type="Proteomes" id="UP000299102"/>
    </source>
</evidence>
<dbReference type="Proteomes" id="UP000299102">
    <property type="component" value="Unassembled WGS sequence"/>
</dbReference>
<proteinExistence type="predicted"/>
<name>A0A4C1T3W9_EUMVA</name>
<evidence type="ECO:0000313" key="1">
    <source>
        <dbReference type="EMBL" id="GBP09213.1"/>
    </source>
</evidence>